<dbReference type="InterPro" id="IPR050187">
    <property type="entry name" value="Lipid_Phosphate_FormReg"/>
</dbReference>
<reference evidence="14 15" key="1">
    <citation type="submission" date="2018-08" db="EMBL/GenBank/DDBJ databases">
        <title>The metabolism and importance of syntrophic acetate oxidation coupled to methane or sulfide production in haloalkaline environments.</title>
        <authorList>
            <person name="Timmers P.H.A."/>
            <person name="Vavourakis C.D."/>
            <person name="Sorokin D.Y."/>
            <person name="Sinninghe Damste J.S."/>
            <person name="Muyzer G."/>
            <person name="Stams A.J.M."/>
            <person name="Plugge C.M."/>
        </authorList>
    </citation>
    <scope>NUCLEOTIDE SEQUENCE [LARGE SCALE GENOMIC DNA]</scope>
    <source>
        <strain evidence="14">MSAO_Bac1</strain>
    </source>
</reference>
<evidence type="ECO:0000256" key="4">
    <source>
        <dbReference type="ARBA" id="ARBA00022679"/>
    </source>
</evidence>
<evidence type="ECO:0000256" key="11">
    <source>
        <dbReference type="ARBA" id="ARBA00023209"/>
    </source>
</evidence>
<keyword evidence="6" id="KW-0547">Nucleotide-binding</keyword>
<dbReference type="Pfam" id="PF00781">
    <property type="entry name" value="DAGK_cat"/>
    <property type="match status" value="1"/>
</dbReference>
<sequence>MKTAFIINPVAGRGRTKDIWPQAKKIMEEKNLDFLEIYTEKRGHASQIAQQLKGRGMPRIIVVGGDGTLHEVINGLAWGEERPEEVIREFTLGMIPTGTGSDFYRSLKVPLDPLKAARGLFHSKALSLDLGKINEVFFFNVAGVGFDARVAQEINLNFKWTSGATAYVLALFKVLLTYRNLNLEIVLDEGETITTKSLLLAVGNARYYGGGMCIVPSALLDDGYFHLCIIGDIGKGELLWNLPKIFSGRHVEHKKVREVKAQRIEIRARERAVIHADGELSGYLPVRISILPGSLKFLVPQG</sequence>
<keyword evidence="9" id="KW-0460">Magnesium</keyword>
<accession>A0A424YFG8</accession>
<keyword evidence="5" id="KW-0479">Metal-binding</keyword>
<dbReference type="PROSITE" id="PS50146">
    <property type="entry name" value="DAGK"/>
    <property type="match status" value="1"/>
</dbReference>
<feature type="domain" description="DAGKc" evidence="13">
    <location>
        <begin position="1"/>
        <end position="136"/>
    </location>
</feature>
<organism evidence="14 15">
    <name type="scientific">Candidatus Syntrophonatronum acetioxidans</name>
    <dbReference type="NCBI Taxonomy" id="1795816"/>
    <lineage>
        <taxon>Bacteria</taxon>
        <taxon>Bacillati</taxon>
        <taxon>Bacillota</taxon>
        <taxon>Clostridia</taxon>
        <taxon>Eubacteriales</taxon>
        <taxon>Syntrophomonadaceae</taxon>
        <taxon>Candidatus Syntrophonatronum</taxon>
    </lineage>
</organism>
<dbReference type="PANTHER" id="PTHR12358:SF106">
    <property type="entry name" value="LIPID KINASE YEGS"/>
    <property type="match status" value="1"/>
</dbReference>
<keyword evidence="4" id="KW-0808">Transferase</keyword>
<protein>
    <submittedName>
        <fullName evidence="14">Diacylglycerol kinase family lipid kinase</fullName>
    </submittedName>
</protein>
<evidence type="ECO:0000256" key="3">
    <source>
        <dbReference type="ARBA" id="ARBA00022516"/>
    </source>
</evidence>
<dbReference type="Proteomes" id="UP000285138">
    <property type="component" value="Unassembled WGS sequence"/>
</dbReference>
<evidence type="ECO:0000256" key="1">
    <source>
        <dbReference type="ARBA" id="ARBA00001946"/>
    </source>
</evidence>
<dbReference type="AlphaFoldDB" id="A0A424YFG8"/>
<dbReference type="InterPro" id="IPR001206">
    <property type="entry name" value="Diacylglycerol_kinase_cat_dom"/>
</dbReference>
<evidence type="ECO:0000256" key="9">
    <source>
        <dbReference type="ARBA" id="ARBA00022842"/>
    </source>
</evidence>
<evidence type="ECO:0000256" key="8">
    <source>
        <dbReference type="ARBA" id="ARBA00022840"/>
    </source>
</evidence>
<dbReference type="InterPro" id="IPR016064">
    <property type="entry name" value="NAD/diacylglycerol_kinase_sf"/>
</dbReference>
<evidence type="ECO:0000256" key="10">
    <source>
        <dbReference type="ARBA" id="ARBA00023098"/>
    </source>
</evidence>
<dbReference type="InterPro" id="IPR045540">
    <property type="entry name" value="YegS/DAGK_C"/>
</dbReference>
<dbReference type="Gene3D" id="3.40.50.10330">
    <property type="entry name" value="Probable inorganic polyphosphate/atp-NAD kinase, domain 1"/>
    <property type="match status" value="1"/>
</dbReference>
<dbReference type="GO" id="GO:0005886">
    <property type="term" value="C:plasma membrane"/>
    <property type="evidence" value="ECO:0007669"/>
    <property type="project" value="TreeGrafter"/>
</dbReference>
<dbReference type="GO" id="GO:0008654">
    <property type="term" value="P:phospholipid biosynthetic process"/>
    <property type="evidence" value="ECO:0007669"/>
    <property type="project" value="UniProtKB-KW"/>
</dbReference>
<evidence type="ECO:0000256" key="6">
    <source>
        <dbReference type="ARBA" id="ARBA00022741"/>
    </source>
</evidence>
<keyword evidence="12" id="KW-1208">Phospholipid metabolism</keyword>
<comment type="caution">
    <text evidence="14">The sequence shown here is derived from an EMBL/GenBank/DDBJ whole genome shotgun (WGS) entry which is preliminary data.</text>
</comment>
<keyword evidence="11" id="KW-0594">Phospholipid biosynthesis</keyword>
<name>A0A424YFG8_9FIRM</name>
<dbReference type="PANTHER" id="PTHR12358">
    <property type="entry name" value="SPHINGOSINE KINASE"/>
    <property type="match status" value="1"/>
</dbReference>
<dbReference type="Gene3D" id="2.60.200.40">
    <property type="match status" value="1"/>
</dbReference>
<evidence type="ECO:0000313" key="15">
    <source>
        <dbReference type="Proteomes" id="UP000285138"/>
    </source>
</evidence>
<dbReference type="GO" id="GO:0016301">
    <property type="term" value="F:kinase activity"/>
    <property type="evidence" value="ECO:0007669"/>
    <property type="project" value="UniProtKB-KW"/>
</dbReference>
<dbReference type="SUPFAM" id="SSF111331">
    <property type="entry name" value="NAD kinase/diacylglycerol kinase-like"/>
    <property type="match status" value="1"/>
</dbReference>
<dbReference type="GO" id="GO:0005524">
    <property type="term" value="F:ATP binding"/>
    <property type="evidence" value="ECO:0007669"/>
    <property type="project" value="UniProtKB-KW"/>
</dbReference>
<evidence type="ECO:0000256" key="2">
    <source>
        <dbReference type="ARBA" id="ARBA00005983"/>
    </source>
</evidence>
<gene>
    <name evidence="14" type="ORF">D5R97_04340</name>
</gene>
<dbReference type="NCBIfam" id="TIGR00147">
    <property type="entry name" value="YegS/Rv2252/BmrU family lipid kinase"/>
    <property type="match status" value="1"/>
</dbReference>
<evidence type="ECO:0000259" key="13">
    <source>
        <dbReference type="PROSITE" id="PS50146"/>
    </source>
</evidence>
<dbReference type="SMART" id="SM00046">
    <property type="entry name" value="DAGKc"/>
    <property type="match status" value="1"/>
</dbReference>
<dbReference type="Pfam" id="PF19279">
    <property type="entry name" value="YegS_C"/>
    <property type="match status" value="1"/>
</dbReference>
<dbReference type="InterPro" id="IPR005218">
    <property type="entry name" value="Diacylglycerol/lipid_kinase"/>
</dbReference>
<comment type="similarity">
    <text evidence="2">Belongs to the diacylglycerol/lipid kinase family.</text>
</comment>
<comment type="cofactor">
    <cofactor evidence="1">
        <name>Mg(2+)</name>
        <dbReference type="ChEBI" id="CHEBI:18420"/>
    </cofactor>
</comment>
<evidence type="ECO:0000256" key="7">
    <source>
        <dbReference type="ARBA" id="ARBA00022777"/>
    </source>
</evidence>
<proteinExistence type="inferred from homology"/>
<keyword evidence="10" id="KW-0443">Lipid metabolism</keyword>
<dbReference type="EMBL" id="QZAA01000115">
    <property type="protein sequence ID" value="RQD76483.1"/>
    <property type="molecule type" value="Genomic_DNA"/>
</dbReference>
<evidence type="ECO:0000256" key="12">
    <source>
        <dbReference type="ARBA" id="ARBA00023264"/>
    </source>
</evidence>
<dbReference type="InterPro" id="IPR017438">
    <property type="entry name" value="ATP-NAD_kinase_N"/>
</dbReference>
<keyword evidence="8" id="KW-0067">ATP-binding</keyword>
<evidence type="ECO:0000256" key="5">
    <source>
        <dbReference type="ARBA" id="ARBA00022723"/>
    </source>
</evidence>
<keyword evidence="7 14" id="KW-0418">Kinase</keyword>
<evidence type="ECO:0000313" key="14">
    <source>
        <dbReference type="EMBL" id="RQD76483.1"/>
    </source>
</evidence>
<dbReference type="GO" id="GO:0046872">
    <property type="term" value="F:metal ion binding"/>
    <property type="evidence" value="ECO:0007669"/>
    <property type="project" value="UniProtKB-KW"/>
</dbReference>
<keyword evidence="3" id="KW-0444">Lipid biosynthesis</keyword>